<organism evidence="1 2">
    <name type="scientific">Streptomyces tauricus</name>
    <dbReference type="NCBI Taxonomy" id="68274"/>
    <lineage>
        <taxon>Bacteria</taxon>
        <taxon>Bacillati</taxon>
        <taxon>Actinomycetota</taxon>
        <taxon>Actinomycetes</taxon>
        <taxon>Kitasatosporales</taxon>
        <taxon>Streptomycetaceae</taxon>
        <taxon>Streptomyces</taxon>
        <taxon>Streptomyces aurantiacus group</taxon>
    </lineage>
</organism>
<gene>
    <name evidence="1" type="ORF">OG288_14085</name>
</gene>
<dbReference type="EMBL" id="CP108133">
    <property type="protein sequence ID" value="WTP49332.1"/>
    <property type="molecule type" value="Genomic_DNA"/>
</dbReference>
<proteinExistence type="predicted"/>
<keyword evidence="2" id="KW-1185">Reference proteome</keyword>
<dbReference type="Proteomes" id="UP001432166">
    <property type="component" value="Chromosome"/>
</dbReference>
<sequence length="168" mass="19141">MIWLPPDFVHPLRVGVPGGHHLRPITGEDAAIDYPAVMGSRERLWSIFGEAWGWPAATITYEANKADLERHAAEIEAHESFNYVLFDEAETTEYGCVYIDPPEKAGADAEISWWVVDEQVGTSLEHALDAFVPRWIAEAWPFERPRFIGRDLSWKEWLALPDRTPPTE</sequence>
<dbReference type="RefSeq" id="WP_265649641.1">
    <property type="nucleotide sequence ID" value="NZ_CP108133.1"/>
</dbReference>
<accession>A0ABZ1JDH9</accession>
<protein>
    <submittedName>
        <fullName evidence="1">N-acetyltransferase</fullName>
    </submittedName>
</protein>
<evidence type="ECO:0000313" key="2">
    <source>
        <dbReference type="Proteomes" id="UP001432166"/>
    </source>
</evidence>
<reference evidence="1" key="1">
    <citation type="submission" date="2022-10" db="EMBL/GenBank/DDBJ databases">
        <title>The complete genomes of actinobacterial strains from the NBC collection.</title>
        <authorList>
            <person name="Joergensen T.S."/>
            <person name="Alvarez Arevalo M."/>
            <person name="Sterndorff E.B."/>
            <person name="Faurdal D."/>
            <person name="Vuksanovic O."/>
            <person name="Mourched A.-S."/>
            <person name="Charusanti P."/>
            <person name="Shaw S."/>
            <person name="Blin K."/>
            <person name="Weber T."/>
        </authorList>
    </citation>
    <scope>NUCLEOTIDE SEQUENCE</scope>
    <source>
        <strain evidence="1">NBC_00189</strain>
    </source>
</reference>
<evidence type="ECO:0000313" key="1">
    <source>
        <dbReference type="EMBL" id="WTP49332.1"/>
    </source>
</evidence>
<name>A0ABZ1JDH9_9ACTN</name>